<sequence>MTFMLMFKETDDTWCIMRRPSRFTHGSRQSRSVQLCRVTTLVVGLLVCGIYARFLWPSSTEREDADHDIRTEMTESNVSAEKIQTPQQKLWLTIGIPTVPRRNDIDYLMTTVEALLQELPSTLDAPLYAKVRVIVMNNKKGKHVVFERAKTRYQNAGTDVLLSRAIAASHIEFVDNPGDFVDPFKGKIEEPDDLNNPSSRPGSAVRQQTCDLITLMEEALRRPSDYYMFMEDDFRTCGKALEATKYAIGLATEMSPSWLAMRVSYGMNGIVMRSRDLPPFSDFLREHLARLPPDLLWTGYLDGRTYDKPEEDTRVNRGPLMVFKHNLFDHIGTVSSFEVRPDRPKWPGCYESMANVWSLQEHERFDPRCDEFDVSPCIGLTTDSKAALIYKGGHSFQPP</sequence>
<dbReference type="STRING" id="105231.A0A1Y1HU75"/>
<dbReference type="InterPro" id="IPR006759">
    <property type="entry name" value="Glyco_transf_54"/>
</dbReference>
<evidence type="ECO:0000259" key="1">
    <source>
        <dbReference type="Pfam" id="PF04666"/>
    </source>
</evidence>
<dbReference type="PANTHER" id="PTHR12062">
    <property type="entry name" value="N-ACETYLGLUCOSAMINYLTRANSFERASE VI"/>
    <property type="match status" value="1"/>
</dbReference>
<reference evidence="2 3" key="1">
    <citation type="journal article" date="2014" name="Nat. Commun.">
        <title>Klebsormidium flaccidum genome reveals primary factors for plant terrestrial adaptation.</title>
        <authorList>
            <person name="Hori K."/>
            <person name="Maruyama F."/>
            <person name="Fujisawa T."/>
            <person name="Togashi T."/>
            <person name="Yamamoto N."/>
            <person name="Seo M."/>
            <person name="Sato S."/>
            <person name="Yamada T."/>
            <person name="Mori H."/>
            <person name="Tajima N."/>
            <person name="Moriyama T."/>
            <person name="Ikeuchi M."/>
            <person name="Watanabe M."/>
            <person name="Wada H."/>
            <person name="Kobayashi K."/>
            <person name="Saito M."/>
            <person name="Masuda T."/>
            <person name="Sasaki-Sekimoto Y."/>
            <person name="Mashiguchi K."/>
            <person name="Awai K."/>
            <person name="Shimojima M."/>
            <person name="Masuda S."/>
            <person name="Iwai M."/>
            <person name="Nobusawa T."/>
            <person name="Narise T."/>
            <person name="Kondo S."/>
            <person name="Saito H."/>
            <person name="Sato R."/>
            <person name="Murakawa M."/>
            <person name="Ihara Y."/>
            <person name="Oshima-Yamada Y."/>
            <person name="Ohtaka K."/>
            <person name="Satoh M."/>
            <person name="Sonobe K."/>
            <person name="Ishii M."/>
            <person name="Ohtani R."/>
            <person name="Kanamori-Sato M."/>
            <person name="Honoki R."/>
            <person name="Miyazaki D."/>
            <person name="Mochizuki H."/>
            <person name="Umetsu J."/>
            <person name="Higashi K."/>
            <person name="Shibata D."/>
            <person name="Kamiya Y."/>
            <person name="Sato N."/>
            <person name="Nakamura Y."/>
            <person name="Tabata S."/>
            <person name="Ida S."/>
            <person name="Kurokawa K."/>
            <person name="Ohta H."/>
        </authorList>
    </citation>
    <scope>NUCLEOTIDE SEQUENCE [LARGE SCALE GENOMIC DNA]</scope>
    <source>
        <strain evidence="2 3">NIES-2285</strain>
    </source>
</reference>
<dbReference type="InterPro" id="IPR057279">
    <property type="entry name" value="MGAT4"/>
</dbReference>
<feature type="domain" description="MGAT4 conserved region" evidence="1">
    <location>
        <begin position="83"/>
        <end position="339"/>
    </location>
</feature>
<dbReference type="Proteomes" id="UP000054558">
    <property type="component" value="Unassembled WGS sequence"/>
</dbReference>
<keyword evidence="2" id="KW-0808">Transferase</keyword>
<dbReference type="GO" id="GO:0016740">
    <property type="term" value="F:transferase activity"/>
    <property type="evidence" value="ECO:0007669"/>
    <property type="project" value="UniProtKB-KW"/>
</dbReference>
<name>A0A1Y1HU75_KLENI</name>
<keyword evidence="3" id="KW-1185">Reference proteome</keyword>
<organism evidence="2 3">
    <name type="scientific">Klebsormidium nitens</name>
    <name type="common">Green alga</name>
    <name type="synonym">Ulothrix nitens</name>
    <dbReference type="NCBI Taxonomy" id="105231"/>
    <lineage>
        <taxon>Eukaryota</taxon>
        <taxon>Viridiplantae</taxon>
        <taxon>Streptophyta</taxon>
        <taxon>Klebsormidiophyceae</taxon>
        <taxon>Klebsormidiales</taxon>
        <taxon>Klebsormidiaceae</taxon>
        <taxon>Klebsormidium</taxon>
    </lineage>
</organism>
<protein>
    <submittedName>
        <fullName evidence="2">Glycosyl transferase containing protein</fullName>
    </submittedName>
</protein>
<dbReference type="EMBL" id="DF237028">
    <property type="protein sequence ID" value="GAQ81392.1"/>
    <property type="molecule type" value="Genomic_DNA"/>
</dbReference>
<dbReference type="AlphaFoldDB" id="A0A1Y1HU75"/>
<dbReference type="OrthoDB" id="567475at2759"/>
<dbReference type="OMA" id="FMFLEDD"/>
<dbReference type="Pfam" id="PF04666">
    <property type="entry name" value="MGAT4_cons"/>
    <property type="match status" value="1"/>
</dbReference>
<evidence type="ECO:0000313" key="3">
    <source>
        <dbReference type="Proteomes" id="UP000054558"/>
    </source>
</evidence>
<evidence type="ECO:0000313" key="2">
    <source>
        <dbReference type="EMBL" id="GAQ81392.1"/>
    </source>
</evidence>
<gene>
    <name evidence="2" type="ORF">KFL_000790170</name>
</gene>
<dbReference type="PANTHER" id="PTHR12062:SF0">
    <property type="entry name" value="ALPHA-1,3-MANNOSYL-GLYCOPROTEIN 4-BETA-N-ACETYLGLUCOSAMINYLTRANSFERASE B"/>
    <property type="match status" value="1"/>
</dbReference>
<proteinExistence type="predicted"/>
<accession>A0A1Y1HU75</accession>